<dbReference type="OrthoDB" id="9812676at2"/>
<evidence type="ECO:0000313" key="4">
    <source>
        <dbReference type="EMBL" id="ADK86609.1"/>
    </source>
</evidence>
<evidence type="ECO:0000259" key="3">
    <source>
        <dbReference type="PROSITE" id="PS50968"/>
    </source>
</evidence>
<gene>
    <name evidence="4" type="ordered locus">Deba_3256</name>
</gene>
<dbReference type="RefSeq" id="WP_013260045.1">
    <property type="nucleotide sequence ID" value="NC_014365.1"/>
</dbReference>
<dbReference type="SUPFAM" id="SSF51230">
    <property type="entry name" value="Single hybrid motif"/>
    <property type="match status" value="1"/>
</dbReference>
<dbReference type="STRING" id="644282.Deba_3256"/>
<evidence type="ECO:0000313" key="5">
    <source>
        <dbReference type="Proteomes" id="UP000009047"/>
    </source>
</evidence>
<feature type="domain" description="Lipoyl-binding" evidence="3">
    <location>
        <begin position="88"/>
        <end position="163"/>
    </location>
</feature>
<dbReference type="PROSITE" id="PS00188">
    <property type="entry name" value="BIOTIN"/>
    <property type="match status" value="1"/>
</dbReference>
<dbReference type="InterPro" id="IPR000089">
    <property type="entry name" value="Biotin_lipoyl"/>
</dbReference>
<keyword evidence="1" id="KW-0092">Biotin</keyword>
<feature type="region of interest" description="Disordered" evidence="2">
    <location>
        <begin position="78"/>
        <end position="98"/>
    </location>
</feature>
<organism evidence="4 5">
    <name type="scientific">Desulfarculus baarsii (strain ATCC 33931 / DSM 2075 / LMG 7858 / VKM B-1802 / 2st14)</name>
    <dbReference type="NCBI Taxonomy" id="644282"/>
    <lineage>
        <taxon>Bacteria</taxon>
        <taxon>Pseudomonadati</taxon>
        <taxon>Thermodesulfobacteriota</taxon>
        <taxon>Desulfarculia</taxon>
        <taxon>Desulfarculales</taxon>
        <taxon>Desulfarculaceae</taxon>
        <taxon>Desulfarculus</taxon>
    </lineage>
</organism>
<dbReference type="HOGENOM" id="CLU_016733_5_1_7"/>
<reference evidence="4 5" key="1">
    <citation type="journal article" date="2010" name="Stand. Genomic Sci.">
        <title>Complete genome sequence of Desulfarculus baarsii type strain (2st14).</title>
        <authorList>
            <person name="Sun H."/>
            <person name="Spring S."/>
            <person name="Lapidus A."/>
            <person name="Davenport K."/>
            <person name="Del Rio T.G."/>
            <person name="Tice H."/>
            <person name="Nolan M."/>
            <person name="Copeland A."/>
            <person name="Cheng J.F."/>
            <person name="Lucas S."/>
            <person name="Tapia R."/>
            <person name="Goodwin L."/>
            <person name="Pitluck S."/>
            <person name="Ivanova N."/>
            <person name="Pagani I."/>
            <person name="Mavromatis K."/>
            <person name="Ovchinnikova G."/>
            <person name="Pati A."/>
            <person name="Chen A."/>
            <person name="Palaniappan K."/>
            <person name="Hauser L."/>
            <person name="Chang Y.J."/>
            <person name="Jeffries C.D."/>
            <person name="Detter J.C."/>
            <person name="Han C."/>
            <person name="Rohde M."/>
            <person name="Brambilla E."/>
            <person name="Goker M."/>
            <person name="Woyke T."/>
            <person name="Bristow J."/>
            <person name="Eisen J.A."/>
            <person name="Markowitz V."/>
            <person name="Hugenholtz P."/>
            <person name="Kyrpides N.C."/>
            <person name="Klenk H.P."/>
            <person name="Land M."/>
        </authorList>
    </citation>
    <scope>NUCLEOTIDE SEQUENCE [LARGE SCALE GENOMIC DNA]</scope>
    <source>
        <strain evidence="5">ATCC 33931 / DSM 2075 / LMG 7858 / VKM B-1802 / 2st14</strain>
    </source>
</reference>
<protein>
    <submittedName>
        <fullName evidence="4">Biotin/lipoyl attachment domain-containing protein</fullName>
    </submittedName>
</protein>
<dbReference type="InterPro" id="IPR001882">
    <property type="entry name" value="Biotin_BS"/>
</dbReference>
<evidence type="ECO:0000256" key="1">
    <source>
        <dbReference type="ARBA" id="ARBA00023267"/>
    </source>
</evidence>
<proteinExistence type="predicted"/>
<dbReference type="InterPro" id="IPR011053">
    <property type="entry name" value="Single_hybrid_motif"/>
</dbReference>
<dbReference type="EMBL" id="CP002085">
    <property type="protein sequence ID" value="ADK86609.1"/>
    <property type="molecule type" value="Genomic_DNA"/>
</dbReference>
<dbReference type="eggNOG" id="COG4770">
    <property type="taxonomic scope" value="Bacteria"/>
</dbReference>
<dbReference type="Proteomes" id="UP000009047">
    <property type="component" value="Chromosome"/>
</dbReference>
<evidence type="ECO:0000256" key="2">
    <source>
        <dbReference type="SAM" id="MobiDB-lite"/>
    </source>
</evidence>
<dbReference type="Gene3D" id="2.40.50.100">
    <property type="match status" value="1"/>
</dbReference>
<name>E1QM24_DESB2</name>
<dbReference type="PROSITE" id="PS50968">
    <property type="entry name" value="BIOTINYL_LIPOYL"/>
    <property type="match status" value="1"/>
</dbReference>
<dbReference type="PANTHER" id="PTHR45266">
    <property type="entry name" value="OXALOACETATE DECARBOXYLASE ALPHA CHAIN"/>
    <property type="match status" value="1"/>
</dbReference>
<sequence>MDYRLEIAEENIELQLTPADGDKAVATLGEQTRQLAMTRLADGSLALFVDGRPLRAYHAATAEGGWVHVAGRAYQVKDHDKAPARRKASADDGPGQVTPPMPAVVVRIACAVGDEVIKGQGLVVVSAMKMETTLAAPYPGKVTAVNCQVDGKVMPGDILVDIEPYAEEEA</sequence>
<dbReference type="Pfam" id="PF00364">
    <property type="entry name" value="Biotin_lipoyl"/>
    <property type="match status" value="1"/>
</dbReference>
<dbReference type="InterPro" id="IPR050709">
    <property type="entry name" value="Biotin_Carboxyl_Carrier/Decarb"/>
</dbReference>
<accession>E1QM24</accession>
<dbReference type="PANTHER" id="PTHR45266:SF3">
    <property type="entry name" value="OXALOACETATE DECARBOXYLASE ALPHA CHAIN"/>
    <property type="match status" value="1"/>
</dbReference>
<dbReference type="CDD" id="cd06850">
    <property type="entry name" value="biotinyl_domain"/>
    <property type="match status" value="1"/>
</dbReference>
<keyword evidence="5" id="KW-1185">Reference proteome</keyword>
<dbReference type="AlphaFoldDB" id="E1QM24"/>
<dbReference type="KEGG" id="dbr:Deba_3256"/>